<evidence type="ECO:0000256" key="5">
    <source>
        <dbReference type="ARBA" id="ARBA00022692"/>
    </source>
</evidence>
<dbReference type="EMBL" id="JAHLDG010000010">
    <property type="protein sequence ID" value="MBU3220002.1"/>
    <property type="molecule type" value="Genomic_DNA"/>
</dbReference>
<sequence length="433" mass="47334">MDSIEEKLMPVAEKLASNKYLLSIRDGFMLSMPLLIIGAMSLLFASLPIPGYENFMTGIFGEGWSSFFIVPFHATMAIMTIFVIIGISYSLSKHYEIEGLSTAAIALTSFLILTPFFTNFVEEGTKVAVKVDGVIPMEWIGSKGLFVGIFSAIFATEIVRFVINKGWVIKMPEGVPPTVAKSFSALIPAAITLLIFNIIRLLFGFTSFETIHNFIYTILQVPLTSLGDSLGATLISNFFIGLFWAFGISGGDVVQSVMSPIWLALSAENLSAFQAGSNLPHIITQQFNSIYLWLGGGGATLALCLLMLFKCKSQQCKKIGKLAILPGLFNINEPIIFGLPIVLNPIMIIPFILVPLVLAIVTYVSMTTGIVPRPNGVLIPWTTPPIIGGFLVSGIRGAILQIVELVISLFIYLPFINIVDKGYYEQEKVYESN</sequence>
<evidence type="ECO:0000256" key="9">
    <source>
        <dbReference type="SAM" id="Phobius"/>
    </source>
</evidence>
<evidence type="ECO:0000313" key="12">
    <source>
        <dbReference type="Proteomes" id="UP000740830"/>
    </source>
</evidence>
<feature type="transmembrane region" description="Helical" evidence="9">
    <location>
        <begin position="341"/>
        <end position="366"/>
    </location>
</feature>
<evidence type="ECO:0000256" key="6">
    <source>
        <dbReference type="ARBA" id="ARBA00022989"/>
    </source>
</evidence>
<keyword evidence="6 9" id="KW-1133">Transmembrane helix</keyword>
<evidence type="ECO:0000256" key="8">
    <source>
        <dbReference type="PIRNR" id="PIRNR006351"/>
    </source>
</evidence>
<keyword evidence="5 9" id="KW-0812">Transmembrane</keyword>
<comment type="function">
    <text evidence="8">The phosphoenolpyruvate-dependent sugar phosphotransferase system (PTS), a major carbohydrate active -transport system, catalyzes the phosphorylation of incoming sugar substrates concomitant with their translocation across the cell membrane.</text>
</comment>
<dbReference type="NCBIfam" id="TIGR00410">
    <property type="entry name" value="lacE"/>
    <property type="match status" value="1"/>
</dbReference>
<feature type="transmembrane region" description="Helical" evidence="9">
    <location>
        <begin position="183"/>
        <end position="203"/>
    </location>
</feature>
<keyword evidence="2 8" id="KW-0813">Transport</keyword>
<keyword evidence="3 8" id="KW-1003">Cell membrane</keyword>
<evidence type="ECO:0000256" key="7">
    <source>
        <dbReference type="ARBA" id="ARBA00023136"/>
    </source>
</evidence>
<comment type="subcellular location">
    <subcellularLocation>
        <location evidence="1">Cell membrane</location>
        <topology evidence="1">Multi-pass membrane protein</topology>
    </subcellularLocation>
</comment>
<feature type="transmembrane region" description="Helical" evidence="9">
    <location>
        <begin position="67"/>
        <end position="87"/>
    </location>
</feature>
<keyword evidence="4 8" id="KW-0762">Sugar transport</keyword>
<dbReference type="Proteomes" id="UP000740830">
    <property type="component" value="Unassembled WGS sequence"/>
</dbReference>
<dbReference type="InterPro" id="IPR004796">
    <property type="entry name" value="PTS_IIC_cello"/>
</dbReference>
<evidence type="ECO:0000256" key="4">
    <source>
        <dbReference type="ARBA" id="ARBA00022597"/>
    </source>
</evidence>
<feature type="transmembrane region" description="Helical" evidence="9">
    <location>
        <begin position="27"/>
        <end position="47"/>
    </location>
</feature>
<dbReference type="PROSITE" id="PS51105">
    <property type="entry name" value="PTS_EIIC_TYPE_3"/>
    <property type="match status" value="1"/>
</dbReference>
<feature type="transmembrane region" description="Helical" evidence="9">
    <location>
        <begin position="290"/>
        <end position="309"/>
    </location>
</feature>
<feature type="domain" description="PTS EIIC type-3" evidence="10">
    <location>
        <begin position="4"/>
        <end position="415"/>
    </location>
</feature>
<evidence type="ECO:0000256" key="3">
    <source>
        <dbReference type="ARBA" id="ARBA00022475"/>
    </source>
</evidence>
<dbReference type="InterPro" id="IPR051088">
    <property type="entry name" value="PTS_Sugar-EIIC/EIIB"/>
</dbReference>
<proteinExistence type="predicted"/>
<protein>
    <recommendedName>
        <fullName evidence="8">Permease IIC component</fullName>
    </recommendedName>
</protein>
<evidence type="ECO:0000313" key="11">
    <source>
        <dbReference type="EMBL" id="MBU3220002.1"/>
    </source>
</evidence>
<evidence type="ECO:0000256" key="1">
    <source>
        <dbReference type="ARBA" id="ARBA00004651"/>
    </source>
</evidence>
<evidence type="ECO:0000259" key="10">
    <source>
        <dbReference type="PROSITE" id="PS51105"/>
    </source>
</evidence>
<organism evidence="11 12">
    <name type="scientific">Clostridium algidicarnis</name>
    <dbReference type="NCBI Taxonomy" id="37659"/>
    <lineage>
        <taxon>Bacteria</taxon>
        <taxon>Bacillati</taxon>
        <taxon>Bacillota</taxon>
        <taxon>Clostridia</taxon>
        <taxon>Eubacteriales</taxon>
        <taxon>Clostridiaceae</taxon>
        <taxon>Clostridium</taxon>
    </lineage>
</organism>
<reference evidence="11 12" key="1">
    <citation type="submission" date="2021-06" db="EMBL/GenBank/DDBJ databases">
        <title>Clostridia strains as spoilage organisms.</title>
        <authorList>
            <person name="Wambui J."/>
            <person name="Stephan R."/>
            <person name="Stevens M.J.A."/>
        </authorList>
    </citation>
    <scope>NUCLEOTIDE SEQUENCE [LARGE SCALE GENOMIC DNA]</scope>
    <source>
        <strain evidence="11 12">CM013</strain>
    </source>
</reference>
<dbReference type="InterPro" id="IPR004501">
    <property type="entry name" value="PTS_EIIC_3"/>
</dbReference>
<keyword evidence="7 8" id="KW-0472">Membrane</keyword>
<dbReference type="InterPro" id="IPR003352">
    <property type="entry name" value="PTS_EIIC"/>
</dbReference>
<feature type="transmembrane region" description="Helical" evidence="9">
    <location>
        <begin position="140"/>
        <end position="163"/>
    </location>
</feature>
<evidence type="ECO:0000256" key="2">
    <source>
        <dbReference type="ARBA" id="ARBA00022448"/>
    </source>
</evidence>
<dbReference type="Pfam" id="PF02378">
    <property type="entry name" value="PTS_EIIC"/>
    <property type="match status" value="1"/>
</dbReference>
<name>A0ABS6C3C5_9CLOT</name>
<feature type="transmembrane region" description="Helical" evidence="9">
    <location>
        <begin position="386"/>
        <end position="413"/>
    </location>
</feature>
<comment type="caution">
    <text evidence="11">The sequence shown here is derived from an EMBL/GenBank/DDBJ whole genome shotgun (WGS) entry which is preliminary data.</text>
</comment>
<feature type="transmembrane region" description="Helical" evidence="9">
    <location>
        <begin position="99"/>
        <end position="120"/>
    </location>
</feature>
<dbReference type="PANTHER" id="PTHR33989">
    <property type="match status" value="1"/>
</dbReference>
<dbReference type="NCBIfam" id="TIGR00359">
    <property type="entry name" value="cello_pts_IIC"/>
    <property type="match status" value="1"/>
</dbReference>
<gene>
    <name evidence="11" type="primary">celB</name>
    <name evidence="11" type="ORF">KPL27_07870</name>
</gene>
<dbReference type="GO" id="GO:0016740">
    <property type="term" value="F:transferase activity"/>
    <property type="evidence" value="ECO:0007669"/>
    <property type="project" value="UniProtKB-KW"/>
</dbReference>
<dbReference type="PANTHER" id="PTHR33989:SF11">
    <property type="entry name" value="LICHENAN PERMEASE IIC COMPONENT"/>
    <property type="match status" value="1"/>
</dbReference>
<dbReference type="PIRSF" id="PIRSF006351">
    <property type="entry name" value="PTS_EIIC-Cellobiose"/>
    <property type="match status" value="1"/>
</dbReference>
<keyword evidence="12" id="KW-1185">Reference proteome</keyword>
<keyword evidence="11" id="KW-0808">Transferase</keyword>
<accession>A0ABS6C3C5</accession>